<proteinExistence type="predicted"/>
<evidence type="ECO:0000313" key="1">
    <source>
        <dbReference type="EMBL" id="PNX66414.1"/>
    </source>
</evidence>
<name>A0A2K3KJE7_TRIPR</name>
<reference evidence="1 2" key="2">
    <citation type="journal article" date="2017" name="Front. Plant Sci.">
        <title>Gene Classification and Mining of Molecular Markers Useful in Red Clover (Trifolium pratense) Breeding.</title>
        <authorList>
            <person name="Istvanek J."/>
            <person name="Dluhosova J."/>
            <person name="Dluhos P."/>
            <person name="Patkova L."/>
            <person name="Nedelnik J."/>
            <person name="Repkova J."/>
        </authorList>
    </citation>
    <scope>NUCLEOTIDE SEQUENCE [LARGE SCALE GENOMIC DNA]</scope>
    <source>
        <strain evidence="2">cv. Tatra</strain>
        <tissue evidence="1">Young leaves</tissue>
    </source>
</reference>
<protein>
    <submittedName>
        <fullName evidence="1">Uncharacterized protein</fullName>
    </submittedName>
</protein>
<reference evidence="1 2" key="1">
    <citation type="journal article" date="2014" name="Am. J. Bot.">
        <title>Genome assembly and annotation for red clover (Trifolium pratense; Fabaceae).</title>
        <authorList>
            <person name="Istvanek J."/>
            <person name="Jaros M."/>
            <person name="Krenek A."/>
            <person name="Repkova J."/>
        </authorList>
    </citation>
    <scope>NUCLEOTIDE SEQUENCE [LARGE SCALE GENOMIC DNA]</scope>
    <source>
        <strain evidence="2">cv. Tatra</strain>
        <tissue evidence="1">Young leaves</tissue>
    </source>
</reference>
<evidence type="ECO:0000313" key="2">
    <source>
        <dbReference type="Proteomes" id="UP000236291"/>
    </source>
</evidence>
<comment type="caution">
    <text evidence="1">The sequence shown here is derived from an EMBL/GenBank/DDBJ whole genome shotgun (WGS) entry which is preliminary data.</text>
</comment>
<sequence length="11" mass="1455">MEFRSRNDDER</sequence>
<feature type="non-terminal residue" evidence="1">
    <location>
        <position position="11"/>
    </location>
</feature>
<dbReference type="EMBL" id="ASHM01193130">
    <property type="protein sequence ID" value="PNX66414.1"/>
    <property type="molecule type" value="Genomic_DNA"/>
</dbReference>
<dbReference type="Proteomes" id="UP000236291">
    <property type="component" value="Unassembled WGS sequence"/>
</dbReference>
<organism evidence="1 2">
    <name type="scientific">Trifolium pratense</name>
    <name type="common">Red clover</name>
    <dbReference type="NCBI Taxonomy" id="57577"/>
    <lineage>
        <taxon>Eukaryota</taxon>
        <taxon>Viridiplantae</taxon>
        <taxon>Streptophyta</taxon>
        <taxon>Embryophyta</taxon>
        <taxon>Tracheophyta</taxon>
        <taxon>Spermatophyta</taxon>
        <taxon>Magnoliopsida</taxon>
        <taxon>eudicotyledons</taxon>
        <taxon>Gunneridae</taxon>
        <taxon>Pentapetalae</taxon>
        <taxon>rosids</taxon>
        <taxon>fabids</taxon>
        <taxon>Fabales</taxon>
        <taxon>Fabaceae</taxon>
        <taxon>Papilionoideae</taxon>
        <taxon>50 kb inversion clade</taxon>
        <taxon>NPAAA clade</taxon>
        <taxon>Hologalegina</taxon>
        <taxon>IRL clade</taxon>
        <taxon>Trifolieae</taxon>
        <taxon>Trifolium</taxon>
    </lineage>
</organism>
<gene>
    <name evidence="1" type="ORF">L195_g063041</name>
</gene>
<accession>A0A2K3KJE7</accession>